<dbReference type="AlphaFoldDB" id="A0A6L2KM45"/>
<comment type="caution">
    <text evidence="2">The sequence shown here is derived from an EMBL/GenBank/DDBJ whole genome shotgun (WGS) entry which is preliminary data.</text>
</comment>
<feature type="region of interest" description="Disordered" evidence="1">
    <location>
        <begin position="322"/>
        <end position="347"/>
    </location>
</feature>
<evidence type="ECO:0000256" key="1">
    <source>
        <dbReference type="SAM" id="MobiDB-lite"/>
    </source>
</evidence>
<proteinExistence type="predicted"/>
<protein>
    <submittedName>
        <fullName evidence="2">Oligopeptide transporter</fullName>
    </submittedName>
</protein>
<feature type="compositionally biased region" description="Basic and acidic residues" evidence="1">
    <location>
        <begin position="338"/>
        <end position="347"/>
    </location>
</feature>
<dbReference type="EMBL" id="BKCJ010002655">
    <property type="protein sequence ID" value="GEU50039.1"/>
    <property type="molecule type" value="Genomic_DNA"/>
</dbReference>
<organism evidence="2">
    <name type="scientific">Tanacetum cinerariifolium</name>
    <name type="common">Dalmatian daisy</name>
    <name type="synonym">Chrysanthemum cinerariifolium</name>
    <dbReference type="NCBI Taxonomy" id="118510"/>
    <lineage>
        <taxon>Eukaryota</taxon>
        <taxon>Viridiplantae</taxon>
        <taxon>Streptophyta</taxon>
        <taxon>Embryophyta</taxon>
        <taxon>Tracheophyta</taxon>
        <taxon>Spermatophyta</taxon>
        <taxon>Magnoliopsida</taxon>
        <taxon>eudicotyledons</taxon>
        <taxon>Gunneridae</taxon>
        <taxon>Pentapetalae</taxon>
        <taxon>asterids</taxon>
        <taxon>campanulids</taxon>
        <taxon>Asterales</taxon>
        <taxon>Asteraceae</taxon>
        <taxon>Asteroideae</taxon>
        <taxon>Anthemideae</taxon>
        <taxon>Anthemidinae</taxon>
        <taxon>Tanacetum</taxon>
    </lineage>
</organism>
<sequence>MTFKVLLHHYGRFTSPPGREFVGEMVATIDHPIDLTTVLIPNNGSLEESFACIISEETKKELEESLSYLHQMKKRKIKKIYYYELLGELGHYKLEIYIDHLGVDFVIAKYIFPNASSAKMMTIPWPTTQVKVKMIKGSNPNNIRLTVLTKLQEALDEEAILEQQILDLMHRFADRFTDRRVEINNLMVLQDHPLIDYVLGRERLTGPNYMDWMRYLRFTLRYENKEYVLDEQIPIIDDDSTQEEIEAHQKNCDDANKLSINIILSGLPADYNQFVLLYQMNEKETSIIELHSLLQTVEQWIKKIDVPSTSVALVLTVGHNAKKRKTPHPNWKGKAAKGKSDSGSEKG</sequence>
<accession>A0A6L2KM45</accession>
<reference evidence="2" key="1">
    <citation type="journal article" date="2019" name="Sci. Rep.">
        <title>Draft genome of Tanacetum cinerariifolium, the natural source of mosquito coil.</title>
        <authorList>
            <person name="Yamashiro T."/>
            <person name="Shiraishi A."/>
            <person name="Satake H."/>
            <person name="Nakayama K."/>
        </authorList>
    </citation>
    <scope>NUCLEOTIDE SEQUENCE</scope>
</reference>
<gene>
    <name evidence="2" type="ORF">Tci_022017</name>
</gene>
<evidence type="ECO:0000313" key="2">
    <source>
        <dbReference type="EMBL" id="GEU50039.1"/>
    </source>
</evidence>
<name>A0A6L2KM45_TANCI</name>